<feature type="region of interest" description="Disordered" evidence="1">
    <location>
        <begin position="1"/>
        <end position="22"/>
    </location>
</feature>
<feature type="compositionally biased region" description="Polar residues" evidence="1">
    <location>
        <begin position="7"/>
        <end position="22"/>
    </location>
</feature>
<evidence type="ECO:0000313" key="2">
    <source>
        <dbReference type="EMBL" id="ORX78229.1"/>
    </source>
</evidence>
<evidence type="ECO:0000313" key="3">
    <source>
        <dbReference type="Proteomes" id="UP000193498"/>
    </source>
</evidence>
<comment type="caution">
    <text evidence="2">The sequence shown here is derived from an EMBL/GenBank/DDBJ whole genome shotgun (WGS) entry which is preliminary data.</text>
</comment>
<reference evidence="2 3" key="1">
    <citation type="submission" date="2016-07" db="EMBL/GenBank/DDBJ databases">
        <title>Pervasive Adenine N6-methylation of Active Genes in Fungi.</title>
        <authorList>
            <consortium name="DOE Joint Genome Institute"/>
            <person name="Mondo S.J."/>
            <person name="Dannebaum R.O."/>
            <person name="Kuo R.C."/>
            <person name="Labutti K."/>
            <person name="Haridas S."/>
            <person name="Kuo A."/>
            <person name="Salamov A."/>
            <person name="Ahrendt S.R."/>
            <person name="Lipzen A."/>
            <person name="Sullivan W."/>
            <person name="Andreopoulos W.B."/>
            <person name="Clum A."/>
            <person name="Lindquist E."/>
            <person name="Daum C."/>
            <person name="Ramamoorthy G.K."/>
            <person name="Gryganskyi A."/>
            <person name="Culley D."/>
            <person name="Magnuson J.K."/>
            <person name="James T.Y."/>
            <person name="O'Malley M.A."/>
            <person name="Stajich J.E."/>
            <person name="Spatafora J.W."/>
            <person name="Visel A."/>
            <person name="Grigoriev I.V."/>
        </authorList>
    </citation>
    <scope>NUCLEOTIDE SEQUENCE [LARGE SCALE GENOMIC DNA]</scope>
    <source>
        <strain evidence="2 3">CBS 931.73</strain>
    </source>
</reference>
<accession>A0A1Y1WXD4</accession>
<dbReference type="AlphaFoldDB" id="A0A1Y1WXD4"/>
<dbReference type="EMBL" id="MCFE01000837">
    <property type="protein sequence ID" value="ORX78229.1"/>
    <property type="molecule type" value="Genomic_DNA"/>
</dbReference>
<keyword evidence="3" id="KW-1185">Reference proteome</keyword>
<dbReference type="Proteomes" id="UP000193498">
    <property type="component" value="Unassembled WGS sequence"/>
</dbReference>
<protein>
    <submittedName>
        <fullName evidence="2">Uncharacterized protein</fullName>
    </submittedName>
</protein>
<organism evidence="2 3">
    <name type="scientific">Basidiobolus meristosporus CBS 931.73</name>
    <dbReference type="NCBI Taxonomy" id="1314790"/>
    <lineage>
        <taxon>Eukaryota</taxon>
        <taxon>Fungi</taxon>
        <taxon>Fungi incertae sedis</taxon>
        <taxon>Zoopagomycota</taxon>
        <taxon>Entomophthoromycotina</taxon>
        <taxon>Basidiobolomycetes</taxon>
        <taxon>Basidiobolales</taxon>
        <taxon>Basidiobolaceae</taxon>
        <taxon>Basidiobolus</taxon>
    </lineage>
</organism>
<dbReference type="InParanoid" id="A0A1Y1WXD4"/>
<gene>
    <name evidence="2" type="ORF">K493DRAFT_103926</name>
</gene>
<name>A0A1Y1WXD4_9FUNG</name>
<sequence>MVPLLPEQSSKPMEQPHSNSAESEWIDIVDSNIVQDEQLAQLNVTIRNLSSASIYDPHIIPVIQAFSKVSMLNSTILNSPREMASSETRVLSAIIELPMELVDTCDEISAMLQWRKRDIRAFPVEPSQTQPIHAIRPGNLFYEGGLPSILDIELVCTNTQVEYSYFDSLPHVFAEHLRLREYRESNIECVFLPLDEKKFRNQDGSLVFMFTKTATDNSRRILVKGLTDRRIVTAIKKLTRVLPDDIRLTITPNILSTQGAKSVEQSIIAMKELSGMLNRPEDMNADSWLETRSELKRIVQNILSQTDETM</sequence>
<proteinExistence type="predicted"/>
<evidence type="ECO:0000256" key="1">
    <source>
        <dbReference type="SAM" id="MobiDB-lite"/>
    </source>
</evidence>